<keyword evidence="8" id="KW-0055">Arginine biosynthesis</keyword>
<dbReference type="HAMAP" id="MF_01106">
    <property type="entry name" value="ArgJ"/>
    <property type="match status" value="1"/>
</dbReference>
<reference evidence="9 10" key="1">
    <citation type="submission" date="2020-02" db="EMBL/GenBank/DDBJ databases">
        <authorList>
            <person name="Li X.-J."/>
            <person name="Han X.-M."/>
        </authorList>
    </citation>
    <scope>NUCLEOTIDE SEQUENCE [LARGE SCALE GENOMIC DNA]</scope>
    <source>
        <strain evidence="9 10">CCTCC AB 2017055</strain>
    </source>
</reference>
<comment type="catalytic activity">
    <reaction evidence="8">
        <text>N(2)-acetyl-L-ornithine + L-glutamate = N-acetyl-L-glutamate + L-ornithine</text>
        <dbReference type="Rhea" id="RHEA:15349"/>
        <dbReference type="ChEBI" id="CHEBI:29985"/>
        <dbReference type="ChEBI" id="CHEBI:44337"/>
        <dbReference type="ChEBI" id="CHEBI:46911"/>
        <dbReference type="ChEBI" id="CHEBI:57805"/>
        <dbReference type="EC" id="2.3.1.35"/>
    </reaction>
</comment>
<evidence type="ECO:0000256" key="5">
    <source>
        <dbReference type="ARBA" id="ARBA00022679"/>
    </source>
</evidence>
<proteinExistence type="inferred from homology"/>
<dbReference type="EC" id="2.3.1.35" evidence="8"/>
<evidence type="ECO:0000313" key="10">
    <source>
        <dbReference type="Proteomes" id="UP000475214"/>
    </source>
</evidence>
<dbReference type="InterPro" id="IPR042195">
    <property type="entry name" value="ArgJ_beta_C"/>
</dbReference>
<protein>
    <recommendedName>
        <fullName evidence="8">Arginine biosynthesis bifunctional protein ArgJ</fullName>
    </recommendedName>
    <domain>
        <recommendedName>
            <fullName evidence="8">Glutamate N-acetyltransferase</fullName>
            <ecNumber evidence="8">2.3.1.35</ecNumber>
        </recommendedName>
        <alternativeName>
            <fullName evidence="8">Ornithine acetyltransferase</fullName>
            <shortName evidence="8">OATase</shortName>
        </alternativeName>
        <alternativeName>
            <fullName evidence="8">Ornithine transacetylase</fullName>
        </alternativeName>
    </domain>
    <domain>
        <recommendedName>
            <fullName evidence="8">Amino-acid acetyltransferase</fullName>
            <ecNumber evidence="8">2.3.1.1</ecNumber>
        </recommendedName>
        <alternativeName>
            <fullName evidence="8">N-acetylglutamate synthase</fullName>
            <shortName evidence="8">AGSase</shortName>
        </alternativeName>
    </domain>
    <component>
        <recommendedName>
            <fullName evidence="8">Arginine biosynthesis bifunctional protein ArgJ alpha chain</fullName>
        </recommendedName>
    </component>
    <component>
        <recommendedName>
            <fullName evidence="8">Arginine biosynthesis bifunctional protein ArgJ beta chain</fullName>
        </recommendedName>
    </component>
</protein>
<comment type="pathway">
    <text evidence="8">Amino-acid biosynthesis; L-arginine biosynthesis; L-ornithine and N-acetyl-L-glutamate from L-glutamate and N(2)-acetyl-L-ornithine (cyclic): step 1/1.</text>
</comment>
<feature type="active site" description="Nucleophile" evidence="8">
    <location>
        <position position="183"/>
    </location>
</feature>
<feature type="chain" id="PRO_5027189122" description="Arginine biosynthesis bifunctional protein ArgJ alpha chain" evidence="8">
    <location>
        <begin position="1"/>
        <end position="182"/>
    </location>
</feature>
<accession>A0A6L9SBB3</accession>
<dbReference type="InterPro" id="IPR016117">
    <property type="entry name" value="ArgJ-like_dom_sf"/>
</dbReference>
<feature type="binding site" evidence="8">
    <location>
        <position position="384"/>
    </location>
    <ligand>
        <name>substrate</name>
    </ligand>
</feature>
<dbReference type="Gene3D" id="3.60.70.12">
    <property type="entry name" value="L-amino peptidase D-ALA esterase/amidase"/>
    <property type="match status" value="1"/>
</dbReference>
<evidence type="ECO:0000256" key="4">
    <source>
        <dbReference type="ARBA" id="ARBA00022490"/>
    </source>
</evidence>
<dbReference type="GO" id="GO:0006526">
    <property type="term" value="P:L-arginine biosynthetic process"/>
    <property type="evidence" value="ECO:0007669"/>
    <property type="project" value="UniProtKB-UniRule"/>
</dbReference>
<organism evidence="9 10">
    <name type="scientific">Phytoactinopolyspora halotolerans</name>
    <dbReference type="NCBI Taxonomy" id="1981512"/>
    <lineage>
        <taxon>Bacteria</taxon>
        <taxon>Bacillati</taxon>
        <taxon>Actinomycetota</taxon>
        <taxon>Actinomycetes</taxon>
        <taxon>Jiangellales</taxon>
        <taxon>Jiangellaceae</taxon>
        <taxon>Phytoactinopolyspora</taxon>
    </lineage>
</organism>
<evidence type="ECO:0000256" key="8">
    <source>
        <dbReference type="HAMAP-Rule" id="MF_01106"/>
    </source>
</evidence>
<comment type="function">
    <text evidence="8">Catalyzes two activities which are involved in the cyclic version of arginine biosynthesis: the synthesis of N-acetylglutamate from glutamate and acetyl-CoA as the acetyl donor, and of ornithine by transacetylation between N(2)-acetylornithine and glutamate.</text>
</comment>
<dbReference type="NCBIfam" id="NF003802">
    <property type="entry name" value="PRK05388.1"/>
    <property type="match status" value="1"/>
</dbReference>
<dbReference type="Gene3D" id="3.10.20.340">
    <property type="entry name" value="ArgJ beta chain, C-terminal domain"/>
    <property type="match status" value="1"/>
</dbReference>
<dbReference type="CDD" id="cd02152">
    <property type="entry name" value="OAT"/>
    <property type="match status" value="1"/>
</dbReference>
<dbReference type="GO" id="GO:0005737">
    <property type="term" value="C:cytoplasm"/>
    <property type="evidence" value="ECO:0007669"/>
    <property type="project" value="UniProtKB-SubCell"/>
</dbReference>
<dbReference type="RefSeq" id="WP_163739869.1">
    <property type="nucleotide sequence ID" value="NZ_JAAGOA010000011.1"/>
</dbReference>
<dbReference type="PANTHER" id="PTHR23100">
    <property type="entry name" value="ARGININE BIOSYNTHESIS BIFUNCTIONAL PROTEIN ARGJ"/>
    <property type="match status" value="1"/>
</dbReference>
<feature type="site" description="Involved in the stabilization of negative charge on the oxyanion by the formation of the oxyanion hole" evidence="8">
    <location>
        <position position="110"/>
    </location>
</feature>
<evidence type="ECO:0000256" key="2">
    <source>
        <dbReference type="ARBA" id="ARBA00006774"/>
    </source>
</evidence>
<dbReference type="AlphaFoldDB" id="A0A6L9SBB3"/>
<comment type="subunit">
    <text evidence="3 8">Heterotetramer of two alpha and two beta chains.</text>
</comment>
<keyword evidence="10" id="KW-1185">Reference proteome</keyword>
<dbReference type="NCBIfam" id="TIGR00120">
    <property type="entry name" value="ArgJ"/>
    <property type="match status" value="1"/>
</dbReference>
<dbReference type="GO" id="GO:0006592">
    <property type="term" value="P:ornithine biosynthetic process"/>
    <property type="evidence" value="ECO:0007669"/>
    <property type="project" value="TreeGrafter"/>
</dbReference>
<comment type="similarity">
    <text evidence="2 8">Belongs to the ArgJ family.</text>
</comment>
<dbReference type="InterPro" id="IPR002813">
    <property type="entry name" value="Arg_biosynth_ArgJ"/>
</dbReference>
<gene>
    <name evidence="8 9" type="primary">argJ</name>
    <name evidence="9" type="ORF">G1H10_16940</name>
</gene>
<dbReference type="EC" id="2.3.1.1" evidence="8"/>
<comment type="pathway">
    <text evidence="8">Amino-acid biosynthesis; L-arginine biosynthesis; N(2)-acetyl-L-ornithine from L-glutamate: step 1/4.</text>
</comment>
<feature type="site" description="Cleavage; by autolysis" evidence="8">
    <location>
        <begin position="182"/>
        <end position="183"/>
    </location>
</feature>
<keyword evidence="6 8" id="KW-0068">Autocatalytic cleavage</keyword>
<comment type="catalytic activity">
    <reaction evidence="8">
        <text>L-glutamate + acetyl-CoA = N-acetyl-L-glutamate + CoA + H(+)</text>
        <dbReference type="Rhea" id="RHEA:24292"/>
        <dbReference type="ChEBI" id="CHEBI:15378"/>
        <dbReference type="ChEBI" id="CHEBI:29985"/>
        <dbReference type="ChEBI" id="CHEBI:44337"/>
        <dbReference type="ChEBI" id="CHEBI:57287"/>
        <dbReference type="ChEBI" id="CHEBI:57288"/>
        <dbReference type="EC" id="2.3.1.1"/>
    </reaction>
</comment>
<evidence type="ECO:0000256" key="3">
    <source>
        <dbReference type="ARBA" id="ARBA00011475"/>
    </source>
</evidence>
<evidence type="ECO:0000256" key="6">
    <source>
        <dbReference type="ARBA" id="ARBA00022813"/>
    </source>
</evidence>
<evidence type="ECO:0000313" key="9">
    <source>
        <dbReference type="EMBL" id="NEE01862.1"/>
    </source>
</evidence>
<keyword evidence="5 8" id="KW-0808">Transferase</keyword>
<dbReference type="PANTHER" id="PTHR23100:SF0">
    <property type="entry name" value="ARGININE BIOSYNTHESIS BIFUNCTIONAL PROTEIN ARGJ, MITOCHONDRIAL"/>
    <property type="match status" value="1"/>
</dbReference>
<feature type="binding site" evidence="8">
    <location>
        <position position="263"/>
    </location>
    <ligand>
        <name>substrate</name>
    </ligand>
</feature>
<keyword evidence="8" id="KW-0511">Multifunctional enzyme</keyword>
<feature type="binding site" evidence="8">
    <location>
        <position position="146"/>
    </location>
    <ligand>
        <name>substrate</name>
    </ligand>
</feature>
<dbReference type="GO" id="GO:0004042">
    <property type="term" value="F:L-glutamate N-acetyltransferase activity"/>
    <property type="evidence" value="ECO:0007669"/>
    <property type="project" value="UniProtKB-UniRule"/>
</dbReference>
<dbReference type="EMBL" id="JAAGOA010000011">
    <property type="protein sequence ID" value="NEE01862.1"/>
    <property type="molecule type" value="Genomic_DNA"/>
</dbReference>
<keyword evidence="4 8" id="KW-0963">Cytoplasm</keyword>
<dbReference type="GO" id="GO:0004358">
    <property type="term" value="F:L-glutamate N-acetyltransferase activity, acting on acetyl-L-ornithine as donor"/>
    <property type="evidence" value="ECO:0007669"/>
    <property type="project" value="UniProtKB-UniRule"/>
</dbReference>
<feature type="binding site" evidence="8">
    <location>
        <position position="172"/>
    </location>
    <ligand>
        <name>substrate</name>
    </ligand>
</feature>
<dbReference type="UniPathway" id="UPA00068">
    <property type="reaction ID" value="UER00106"/>
</dbReference>
<feature type="binding site" evidence="8">
    <location>
        <position position="389"/>
    </location>
    <ligand>
        <name>substrate</name>
    </ligand>
</feature>
<sequence>MSVTAAAGFRAAGVTAGLKPSGKPDVALVVNDGPLHTAAAVFTTNRCKANPVLWSERTVADGKLEAVVLNSGGANCYNGPEGFQTTHASAELVAELLGGGAIDVAVCSTGLIGTLLDRPLLEDGIRAAVGELAADGGSAAATAIMTTDTRRKEAVVHGGDADGGWTVGGMAKGAGMLAPGLATMLVVITTDAVAERDTLDAALRQATRTTFDRLDTDGCMSTNDTVILMASGASGVEPDSAELAAAVQQACADLTRQLWTDAEGAHHDIEITVAGAESEEDAVAVGRAVARSNLFKAAVFGDDPNWGRVLAAVGTTDAVFEPDRIDIAINGVTVCRSGGTKAGDPAENVDMSARHVAVEIDLGAGAATATVLTSDLTHDYVHENSAYST</sequence>
<dbReference type="SUPFAM" id="SSF56266">
    <property type="entry name" value="DmpA/ArgJ-like"/>
    <property type="match status" value="1"/>
</dbReference>
<name>A0A6L9SBB3_9ACTN</name>
<comment type="caution">
    <text evidence="9">The sequence shown here is derived from an EMBL/GenBank/DDBJ whole genome shotgun (WGS) entry which is preliminary data.</text>
</comment>
<keyword evidence="7 8" id="KW-0012">Acyltransferase</keyword>
<feature type="site" description="Involved in the stabilization of negative charge on the oxyanion by the formation of the oxyanion hole" evidence="8">
    <location>
        <position position="109"/>
    </location>
</feature>
<keyword evidence="8" id="KW-0028">Amino-acid biosynthesis</keyword>
<feature type="chain" id="PRO_5027189123" description="Arginine biosynthesis bifunctional protein ArgJ beta chain" evidence="8">
    <location>
        <begin position="183"/>
        <end position="389"/>
    </location>
</feature>
<dbReference type="FunFam" id="3.10.20.340:FF:000003">
    <property type="entry name" value="Arginine biosynthesis bifunctional protein ArgJ"/>
    <property type="match status" value="1"/>
</dbReference>
<comment type="subcellular location">
    <subcellularLocation>
        <location evidence="1 8">Cytoplasm</location>
    </subcellularLocation>
</comment>
<dbReference type="Pfam" id="PF01960">
    <property type="entry name" value="ArgJ"/>
    <property type="match status" value="1"/>
</dbReference>
<feature type="binding site" evidence="8">
    <location>
        <position position="183"/>
    </location>
    <ligand>
        <name>substrate</name>
    </ligand>
</feature>
<dbReference type="Proteomes" id="UP000475214">
    <property type="component" value="Unassembled WGS sequence"/>
</dbReference>
<evidence type="ECO:0000256" key="7">
    <source>
        <dbReference type="ARBA" id="ARBA00023315"/>
    </source>
</evidence>
<evidence type="ECO:0000256" key="1">
    <source>
        <dbReference type="ARBA" id="ARBA00004496"/>
    </source>
</evidence>